<dbReference type="EMBL" id="MU859100">
    <property type="protein sequence ID" value="KAK3953741.1"/>
    <property type="molecule type" value="Genomic_DNA"/>
</dbReference>
<dbReference type="AlphaFoldDB" id="A0AAN6NZ94"/>
<reference evidence="1" key="1">
    <citation type="journal article" date="2023" name="Mol. Phylogenet. Evol.">
        <title>Genome-scale phylogeny and comparative genomics of the fungal order Sordariales.</title>
        <authorList>
            <person name="Hensen N."/>
            <person name="Bonometti L."/>
            <person name="Westerberg I."/>
            <person name="Brannstrom I.O."/>
            <person name="Guillou S."/>
            <person name="Cros-Aarteil S."/>
            <person name="Calhoun S."/>
            <person name="Haridas S."/>
            <person name="Kuo A."/>
            <person name="Mondo S."/>
            <person name="Pangilinan J."/>
            <person name="Riley R."/>
            <person name="LaButti K."/>
            <person name="Andreopoulos B."/>
            <person name="Lipzen A."/>
            <person name="Chen C."/>
            <person name="Yan M."/>
            <person name="Daum C."/>
            <person name="Ng V."/>
            <person name="Clum A."/>
            <person name="Steindorff A."/>
            <person name="Ohm R.A."/>
            <person name="Martin F."/>
            <person name="Silar P."/>
            <person name="Natvig D.O."/>
            <person name="Lalanne C."/>
            <person name="Gautier V."/>
            <person name="Ament-Velasquez S.L."/>
            <person name="Kruys A."/>
            <person name="Hutchinson M.I."/>
            <person name="Powell A.J."/>
            <person name="Barry K."/>
            <person name="Miller A.N."/>
            <person name="Grigoriev I.V."/>
            <person name="Debuchy R."/>
            <person name="Gladieux P."/>
            <person name="Hiltunen Thoren M."/>
            <person name="Johannesson H."/>
        </authorList>
    </citation>
    <scope>NUCLEOTIDE SEQUENCE</scope>
    <source>
        <strain evidence="1">CBS 626.80</strain>
    </source>
</reference>
<sequence>MSETTTQAPWPIGQSYLERLPEEILAMILKAFDPKPPKKYLKKTQTTISHDPNGPAEVDYLMGPVDTLPYLHSRRTLRSLSLVSKQIISPIARMKLLEMISVTGARGLLRLAKCLALYPQLRPYVKWLGIDSRFLTSCALPEEGFNACRCDGDECGDRPQYHRLWATETLGLENAVMDNFIPILRSPDMQSFPDLGHMLHLVRLMQYTNGDMGYIMDDRVFEQVCNISFNIAIFFSPNLRTLRLTASGTNSTSFVFRYAMGIVPATSQNLGPHTIQYNQDVAKLLTVLDMDASSLRHYSYDPVAHNLPCCPETLEELTLVDDGPIYVSGNQRCRGVEPHQLYIWLQPTKRLRKLRLFSGLDVNGLTETLFLGRGLGLFSQSHNINTILLAHRETLQHFEWCQMMIPYRTDGAAWIKMFGQTQRLSCLSQLSELRYLKLSDMFVYTREQYLRRYPLAMSRGVYPPVRDLHTYRAVLTHNLGEMGTPPRLRSVYVGGHSPTDRYMRIDV</sequence>
<accession>A0AAN6NZ94</accession>
<keyword evidence="2" id="KW-1185">Reference proteome</keyword>
<dbReference type="Proteomes" id="UP001303222">
    <property type="component" value="Unassembled WGS sequence"/>
</dbReference>
<reference evidence="1" key="2">
    <citation type="submission" date="2023-06" db="EMBL/GenBank/DDBJ databases">
        <authorList>
            <consortium name="Lawrence Berkeley National Laboratory"/>
            <person name="Mondo S.J."/>
            <person name="Hensen N."/>
            <person name="Bonometti L."/>
            <person name="Westerberg I."/>
            <person name="Brannstrom I.O."/>
            <person name="Guillou S."/>
            <person name="Cros-Aarteil S."/>
            <person name="Calhoun S."/>
            <person name="Haridas S."/>
            <person name="Kuo A."/>
            <person name="Pangilinan J."/>
            <person name="Riley R."/>
            <person name="Labutti K."/>
            <person name="Andreopoulos B."/>
            <person name="Lipzen A."/>
            <person name="Chen C."/>
            <person name="Yanf M."/>
            <person name="Daum C."/>
            <person name="Ng V."/>
            <person name="Clum A."/>
            <person name="Steindorff A."/>
            <person name="Ohm R."/>
            <person name="Martin F."/>
            <person name="Silar P."/>
            <person name="Natvig D."/>
            <person name="Lalanne C."/>
            <person name="Gautier V."/>
            <person name="Ament-Velasquez S.L."/>
            <person name="Kruys A."/>
            <person name="Hutchinson M.I."/>
            <person name="Powell A.J."/>
            <person name="Barry K."/>
            <person name="Miller A.N."/>
            <person name="Grigoriev I.V."/>
            <person name="Debuchy R."/>
            <person name="Gladieux P."/>
            <person name="Thoren M.H."/>
            <person name="Johannesson H."/>
        </authorList>
    </citation>
    <scope>NUCLEOTIDE SEQUENCE</scope>
    <source>
        <strain evidence="1">CBS 626.80</strain>
    </source>
</reference>
<comment type="caution">
    <text evidence="1">The sequence shown here is derived from an EMBL/GenBank/DDBJ whole genome shotgun (WGS) entry which is preliminary data.</text>
</comment>
<protein>
    <submittedName>
        <fullName evidence="1">Uncharacterized protein</fullName>
    </submittedName>
</protein>
<gene>
    <name evidence="1" type="ORF">QBC32DRAFT_256994</name>
</gene>
<evidence type="ECO:0000313" key="1">
    <source>
        <dbReference type="EMBL" id="KAK3953741.1"/>
    </source>
</evidence>
<name>A0AAN6NZ94_9PEZI</name>
<organism evidence="1 2">
    <name type="scientific">Pseudoneurospora amorphoporcata</name>
    <dbReference type="NCBI Taxonomy" id="241081"/>
    <lineage>
        <taxon>Eukaryota</taxon>
        <taxon>Fungi</taxon>
        <taxon>Dikarya</taxon>
        <taxon>Ascomycota</taxon>
        <taxon>Pezizomycotina</taxon>
        <taxon>Sordariomycetes</taxon>
        <taxon>Sordariomycetidae</taxon>
        <taxon>Sordariales</taxon>
        <taxon>Sordariaceae</taxon>
        <taxon>Pseudoneurospora</taxon>
    </lineage>
</organism>
<evidence type="ECO:0000313" key="2">
    <source>
        <dbReference type="Proteomes" id="UP001303222"/>
    </source>
</evidence>
<proteinExistence type="predicted"/>